<protein>
    <recommendedName>
        <fullName evidence="2">non-specific protein-tyrosine kinase</fullName>
        <ecNumber evidence="2">2.7.10.2</ecNumber>
    </recommendedName>
</protein>
<accession>A0A0C2W8V1</accession>
<evidence type="ECO:0000256" key="5">
    <source>
        <dbReference type="ARBA" id="ARBA00022777"/>
    </source>
</evidence>
<name>A0A0C2W8V1_9BACL</name>
<evidence type="ECO:0000256" key="7">
    <source>
        <dbReference type="ARBA" id="ARBA00023137"/>
    </source>
</evidence>
<dbReference type="OrthoDB" id="9794577at2"/>
<dbReference type="AlphaFoldDB" id="A0A0C2W8V1"/>
<comment type="caution">
    <text evidence="10">The sequence shown here is derived from an EMBL/GenBank/DDBJ whole genome shotgun (WGS) entry which is preliminary data.</text>
</comment>
<dbReference type="Gene3D" id="3.40.50.300">
    <property type="entry name" value="P-loop containing nucleotide triphosphate hydrolases"/>
    <property type="match status" value="1"/>
</dbReference>
<gene>
    <name evidence="10" type="ORF">KR50_03250</name>
</gene>
<proteinExistence type="inferred from homology"/>
<dbReference type="GO" id="GO:0005524">
    <property type="term" value="F:ATP binding"/>
    <property type="evidence" value="ECO:0007669"/>
    <property type="project" value="UniProtKB-KW"/>
</dbReference>
<reference evidence="10 11" key="1">
    <citation type="submission" date="2015-01" db="EMBL/GenBank/DDBJ databases">
        <title>Jeotgalibacillus campisalis genome sequencing.</title>
        <authorList>
            <person name="Goh K.M."/>
            <person name="Chan K.-G."/>
            <person name="Yaakop A.S."/>
            <person name="Ee R."/>
            <person name="Gan H.M."/>
            <person name="Chan C.S."/>
        </authorList>
    </citation>
    <scope>NUCLEOTIDE SEQUENCE [LARGE SCALE GENOMIC DNA]</scope>
    <source>
        <strain evidence="10 11">SF-57</strain>
    </source>
</reference>
<keyword evidence="7" id="KW-0829">Tyrosine-protein kinase</keyword>
<dbReference type="EMBL" id="JXRR01000001">
    <property type="protein sequence ID" value="KIL52996.1"/>
    <property type="molecule type" value="Genomic_DNA"/>
</dbReference>
<dbReference type="GO" id="GO:0004715">
    <property type="term" value="F:non-membrane spanning protein tyrosine kinase activity"/>
    <property type="evidence" value="ECO:0007669"/>
    <property type="project" value="UniProtKB-EC"/>
</dbReference>
<dbReference type="RefSeq" id="WP_052476658.1">
    <property type="nucleotide sequence ID" value="NZ_JXRR01000001.1"/>
</dbReference>
<keyword evidence="6" id="KW-0067">ATP-binding</keyword>
<keyword evidence="3" id="KW-0808">Transferase</keyword>
<evidence type="ECO:0000313" key="11">
    <source>
        <dbReference type="Proteomes" id="UP000031972"/>
    </source>
</evidence>
<keyword evidence="4" id="KW-0547">Nucleotide-binding</keyword>
<dbReference type="PANTHER" id="PTHR32309:SF13">
    <property type="entry name" value="FERRIC ENTEROBACTIN TRANSPORT PROTEIN FEPE"/>
    <property type="match status" value="1"/>
</dbReference>
<dbReference type="InterPro" id="IPR005702">
    <property type="entry name" value="Wzc-like_C"/>
</dbReference>
<evidence type="ECO:0000256" key="3">
    <source>
        <dbReference type="ARBA" id="ARBA00022679"/>
    </source>
</evidence>
<dbReference type="Proteomes" id="UP000031972">
    <property type="component" value="Unassembled WGS sequence"/>
</dbReference>
<dbReference type="CDD" id="cd05387">
    <property type="entry name" value="BY-kinase"/>
    <property type="match status" value="1"/>
</dbReference>
<dbReference type="EC" id="2.7.10.2" evidence="2"/>
<comment type="catalytic activity">
    <reaction evidence="8">
        <text>L-tyrosyl-[protein] + ATP = O-phospho-L-tyrosyl-[protein] + ADP + H(+)</text>
        <dbReference type="Rhea" id="RHEA:10596"/>
        <dbReference type="Rhea" id="RHEA-COMP:10136"/>
        <dbReference type="Rhea" id="RHEA-COMP:20101"/>
        <dbReference type="ChEBI" id="CHEBI:15378"/>
        <dbReference type="ChEBI" id="CHEBI:30616"/>
        <dbReference type="ChEBI" id="CHEBI:46858"/>
        <dbReference type="ChEBI" id="CHEBI:61978"/>
        <dbReference type="ChEBI" id="CHEBI:456216"/>
        <dbReference type="EC" id="2.7.10.2"/>
    </reaction>
</comment>
<keyword evidence="5 10" id="KW-0418">Kinase</keyword>
<dbReference type="InterPro" id="IPR027417">
    <property type="entry name" value="P-loop_NTPase"/>
</dbReference>
<evidence type="ECO:0000259" key="9">
    <source>
        <dbReference type="Pfam" id="PF13614"/>
    </source>
</evidence>
<dbReference type="Pfam" id="PF13614">
    <property type="entry name" value="AAA_31"/>
    <property type="match status" value="1"/>
</dbReference>
<evidence type="ECO:0000313" key="10">
    <source>
        <dbReference type="EMBL" id="KIL52996.1"/>
    </source>
</evidence>
<dbReference type="InterPro" id="IPR025669">
    <property type="entry name" value="AAA_dom"/>
</dbReference>
<evidence type="ECO:0000256" key="4">
    <source>
        <dbReference type="ARBA" id="ARBA00022741"/>
    </source>
</evidence>
<dbReference type="PANTHER" id="PTHR32309">
    <property type="entry name" value="TYROSINE-PROTEIN KINASE"/>
    <property type="match status" value="1"/>
</dbReference>
<comment type="similarity">
    <text evidence="1">Belongs to the CpsD/CapB family.</text>
</comment>
<evidence type="ECO:0000256" key="1">
    <source>
        <dbReference type="ARBA" id="ARBA00007316"/>
    </source>
</evidence>
<evidence type="ECO:0000256" key="8">
    <source>
        <dbReference type="ARBA" id="ARBA00051245"/>
    </source>
</evidence>
<dbReference type="NCBIfam" id="TIGR01007">
    <property type="entry name" value="eps_fam"/>
    <property type="match status" value="1"/>
</dbReference>
<sequence length="219" mass="24202">MILNKKQQAATAKRGNLVTFLYPDSFISDQFRTIRTNIRFITESSDKKVFLIASPGSGEGKSITIANLAASMAQQKEKILLIDANLRSPVLHTIFKLSNNTGITNILKHRMPLKEAVSRTEIGKLDVLTSGPISFNPAEIIGSELMQELLKNASKDYDMILVDAPSVLEFTETRVLANYCDGVILLFKRAKTELEKASEALRVLELAHSNIIGAIINDK</sequence>
<keyword evidence="11" id="KW-1185">Reference proteome</keyword>
<dbReference type="InterPro" id="IPR050445">
    <property type="entry name" value="Bact_polysacc_biosynth/exp"/>
</dbReference>
<dbReference type="GO" id="GO:0005886">
    <property type="term" value="C:plasma membrane"/>
    <property type="evidence" value="ECO:0007669"/>
    <property type="project" value="TreeGrafter"/>
</dbReference>
<evidence type="ECO:0000256" key="2">
    <source>
        <dbReference type="ARBA" id="ARBA00011903"/>
    </source>
</evidence>
<evidence type="ECO:0000256" key="6">
    <source>
        <dbReference type="ARBA" id="ARBA00022840"/>
    </source>
</evidence>
<feature type="domain" description="AAA" evidence="9">
    <location>
        <begin position="52"/>
        <end position="191"/>
    </location>
</feature>
<dbReference type="PATRIC" id="fig|220754.4.peg.331"/>
<dbReference type="SUPFAM" id="SSF52540">
    <property type="entry name" value="P-loop containing nucleoside triphosphate hydrolases"/>
    <property type="match status" value="1"/>
</dbReference>
<organism evidence="10 11">
    <name type="scientific">Jeotgalibacillus campisalis</name>
    <dbReference type="NCBI Taxonomy" id="220754"/>
    <lineage>
        <taxon>Bacteria</taxon>
        <taxon>Bacillati</taxon>
        <taxon>Bacillota</taxon>
        <taxon>Bacilli</taxon>
        <taxon>Bacillales</taxon>
        <taxon>Caryophanaceae</taxon>
        <taxon>Jeotgalibacillus</taxon>
    </lineage>
</organism>